<accession>A0A139A2U7</accession>
<dbReference type="OrthoDB" id="24948at2759"/>
<dbReference type="Pfam" id="PF03256">
    <property type="entry name" value="ANAPC10"/>
    <property type="match status" value="1"/>
</dbReference>
<evidence type="ECO:0000256" key="1">
    <source>
        <dbReference type="SAM" id="MobiDB-lite"/>
    </source>
</evidence>
<dbReference type="InterPro" id="IPR004939">
    <property type="entry name" value="APC_su10/DOC_dom"/>
</dbReference>
<dbReference type="Gene3D" id="2.60.120.260">
    <property type="entry name" value="Galactose-binding domain-like"/>
    <property type="match status" value="1"/>
</dbReference>
<dbReference type="PROSITE" id="PS51284">
    <property type="entry name" value="DOC"/>
    <property type="match status" value="1"/>
</dbReference>
<dbReference type="EMBL" id="KQ965809">
    <property type="protein sequence ID" value="KXS11116.1"/>
    <property type="molecule type" value="Genomic_DNA"/>
</dbReference>
<reference evidence="3 4" key="1">
    <citation type="journal article" date="2015" name="Genome Biol. Evol.">
        <title>Phylogenomic analyses indicate that early fungi evolved digesting cell walls of algal ancestors of land plants.</title>
        <authorList>
            <person name="Chang Y."/>
            <person name="Wang S."/>
            <person name="Sekimoto S."/>
            <person name="Aerts A.L."/>
            <person name="Choi C."/>
            <person name="Clum A."/>
            <person name="LaButti K.M."/>
            <person name="Lindquist E.A."/>
            <person name="Yee Ngan C."/>
            <person name="Ohm R.A."/>
            <person name="Salamov A.A."/>
            <person name="Grigoriev I.V."/>
            <person name="Spatafora J.W."/>
            <person name="Berbee M.L."/>
        </authorList>
    </citation>
    <scope>NUCLEOTIDE SEQUENCE [LARGE SCALE GENOMIC DNA]</scope>
    <source>
        <strain evidence="3 4">JEL478</strain>
    </source>
</reference>
<evidence type="ECO:0000313" key="4">
    <source>
        <dbReference type="Proteomes" id="UP000070544"/>
    </source>
</evidence>
<name>A0A139A2U7_GONPJ</name>
<feature type="region of interest" description="Disordered" evidence="1">
    <location>
        <begin position="57"/>
        <end position="87"/>
    </location>
</feature>
<evidence type="ECO:0000313" key="3">
    <source>
        <dbReference type="EMBL" id="KXS11116.1"/>
    </source>
</evidence>
<proteinExistence type="predicted"/>
<dbReference type="AlphaFoldDB" id="A0A139A2U7"/>
<gene>
    <name evidence="3" type="ORF">M427DRAFT_36305</name>
</gene>
<organism evidence="3 4">
    <name type="scientific">Gonapodya prolifera (strain JEL478)</name>
    <name type="common">Monoblepharis prolifera</name>
    <dbReference type="NCBI Taxonomy" id="1344416"/>
    <lineage>
        <taxon>Eukaryota</taxon>
        <taxon>Fungi</taxon>
        <taxon>Fungi incertae sedis</taxon>
        <taxon>Chytridiomycota</taxon>
        <taxon>Chytridiomycota incertae sedis</taxon>
        <taxon>Monoblepharidomycetes</taxon>
        <taxon>Monoblepharidales</taxon>
        <taxon>Gonapodyaceae</taxon>
        <taxon>Gonapodya</taxon>
    </lineage>
</organism>
<protein>
    <recommendedName>
        <fullName evidence="2">DOC domain-containing protein</fullName>
    </recommendedName>
</protein>
<feature type="domain" description="DOC" evidence="2">
    <location>
        <begin position="1"/>
        <end position="114"/>
    </location>
</feature>
<keyword evidence="4" id="KW-1185">Reference proteome</keyword>
<dbReference type="Proteomes" id="UP000070544">
    <property type="component" value="Unassembled WGS sequence"/>
</dbReference>
<sequence length="114" mass="12541">MPSRFAVFAGYNAGDLEEVRAMEVDEPCGWVEVDVRVDVRVEGKMWRDQAVRAKPRLRGTRAIERPISRGASPEAYAPQGADQGHEGSERLLCAHMLQLAVLANQANGKCMSDS</sequence>
<evidence type="ECO:0000259" key="2">
    <source>
        <dbReference type="PROSITE" id="PS51284"/>
    </source>
</evidence>